<evidence type="ECO:0000256" key="12">
    <source>
        <dbReference type="PIRSR" id="PIRSR000948-2"/>
    </source>
</evidence>
<comment type="similarity">
    <text evidence="2 10">Belongs to the acid sphingomyelinase family.</text>
</comment>
<proteinExistence type="inferred from homology"/>
<dbReference type="InterPro" id="IPR045473">
    <property type="entry name" value="ASM_C"/>
</dbReference>
<organism evidence="16 17">
    <name type="scientific">Claviceps africana</name>
    <dbReference type="NCBI Taxonomy" id="83212"/>
    <lineage>
        <taxon>Eukaryota</taxon>
        <taxon>Fungi</taxon>
        <taxon>Dikarya</taxon>
        <taxon>Ascomycota</taxon>
        <taxon>Pezizomycotina</taxon>
        <taxon>Sordariomycetes</taxon>
        <taxon>Hypocreomycetidae</taxon>
        <taxon>Hypocreales</taxon>
        <taxon>Clavicipitaceae</taxon>
        <taxon>Claviceps</taxon>
    </lineage>
</organism>
<sequence length="662" mass="74051">MLLNRMLLLSLGFTLTTASRSMPHARNREKQVDPAKPRLSDAPGLAMQGLSLFKNNKFINEGISCISCKELLKILKKFSASDHQFVAAGQGVCRALGPFIGIASEEICRQGVAEHGPLLAEVLRGIKDVDASDAATMLCNNFLQVCEVVSPKSNLVFPEPDESGAKAMSMISGRGSYKVTHFSDLHIDPLYRTGTSGECDNPVLCCRTKGDGKHPVGPFGYLKRCDAPLSLEESMYDAIQKVAHDAEITIFTGDIVERQVWHTTPKSNMESIKAAYERMKERFPQFCPAVGNHESSPANWFPKREMLTKKYNIEWLYSLLTKAWKGTQVGQIQAKHHRGRYVYRLQEKRLRIIGINTNLYYFLNLWLYRDPIDPDPEGQLRWLAQQLQEAERAGDRVWIVGHMPMGDVDAVRHSSGTFGDIVTRYNGTVSAMFFGHSHLDQYQITYAAGRERTPDTALAVSFVAPSLTPSNGFPAFRVYTVDEDSQAVLDATTYFANMSEASFQTAPTWRSLYDLKSAYGASFKPDGSFDNATAAIYVPTSAARWHRLTEEWEMDRDLFDRYWRNMYTGSGDVKKCDDECRRKEICMVRGGRAEDNCAGKAPGVKLGRRHDNQGAGEDRRSSSSSAREQDNHCGSSVLLDGLRALFDPDLQAKIREVALLRG</sequence>
<evidence type="ECO:0000313" key="17">
    <source>
        <dbReference type="Proteomes" id="UP000811619"/>
    </source>
</evidence>
<dbReference type="SUPFAM" id="SSF56300">
    <property type="entry name" value="Metallo-dependent phosphatases"/>
    <property type="match status" value="1"/>
</dbReference>
<dbReference type="EMBL" id="SRPY01000014">
    <property type="protein sequence ID" value="KAG5930426.1"/>
    <property type="molecule type" value="Genomic_DNA"/>
</dbReference>
<evidence type="ECO:0000256" key="7">
    <source>
        <dbReference type="ARBA" id="ARBA00022833"/>
    </source>
</evidence>
<dbReference type="InterPro" id="IPR041805">
    <property type="entry name" value="ASMase/PPN1_MPP"/>
</dbReference>
<feature type="binding site" evidence="11">
    <location>
        <position position="254"/>
    </location>
    <ligand>
        <name>Zn(2+)</name>
        <dbReference type="ChEBI" id="CHEBI:29105"/>
        <label>1</label>
    </ligand>
</feature>
<dbReference type="GO" id="GO:0046513">
    <property type="term" value="P:ceramide biosynthetic process"/>
    <property type="evidence" value="ECO:0007669"/>
    <property type="project" value="UniProtKB-ARBA"/>
</dbReference>
<feature type="disulfide bond" evidence="12">
    <location>
        <begin position="65"/>
        <end position="146"/>
    </location>
</feature>
<evidence type="ECO:0000256" key="11">
    <source>
        <dbReference type="PIRSR" id="PIRSR000948-1"/>
    </source>
</evidence>
<dbReference type="PROSITE" id="PS50015">
    <property type="entry name" value="SAP_B"/>
    <property type="match status" value="1"/>
</dbReference>
<keyword evidence="3" id="KW-0964">Secreted</keyword>
<dbReference type="InterPro" id="IPR011160">
    <property type="entry name" value="Sphingomy_PDE"/>
</dbReference>
<dbReference type="CDD" id="cd00842">
    <property type="entry name" value="MPP_ASMase"/>
    <property type="match status" value="1"/>
</dbReference>
<dbReference type="Pfam" id="PF00149">
    <property type="entry name" value="Metallophos"/>
    <property type="match status" value="1"/>
</dbReference>
<name>A0A8K0JED6_9HYPO</name>
<dbReference type="GO" id="GO:0046872">
    <property type="term" value="F:metal ion binding"/>
    <property type="evidence" value="ECO:0007669"/>
    <property type="project" value="UniProtKB-KW"/>
</dbReference>
<dbReference type="InterPro" id="IPR029052">
    <property type="entry name" value="Metallo-depent_PP-like"/>
</dbReference>
<dbReference type="InterPro" id="IPR008139">
    <property type="entry name" value="SaposinB_dom"/>
</dbReference>
<comment type="cofactor">
    <cofactor evidence="11">
        <name>Zn(2+)</name>
        <dbReference type="ChEBI" id="CHEBI:29105"/>
    </cofactor>
    <text evidence="11">Binds 2 Zn(2+) ions per subunit.</text>
</comment>
<evidence type="ECO:0000256" key="2">
    <source>
        <dbReference type="ARBA" id="ARBA00008234"/>
    </source>
</evidence>
<dbReference type="Pfam" id="PF19272">
    <property type="entry name" value="ASMase_C"/>
    <property type="match status" value="1"/>
</dbReference>
<evidence type="ECO:0000259" key="15">
    <source>
        <dbReference type="PROSITE" id="PS50015"/>
    </source>
</evidence>
<evidence type="ECO:0000256" key="4">
    <source>
        <dbReference type="ARBA" id="ARBA00022723"/>
    </source>
</evidence>
<evidence type="ECO:0000256" key="8">
    <source>
        <dbReference type="ARBA" id="ARBA00023157"/>
    </source>
</evidence>
<dbReference type="GO" id="GO:0006685">
    <property type="term" value="P:sphingomyelin catabolic process"/>
    <property type="evidence" value="ECO:0007669"/>
    <property type="project" value="UniProtKB-UniRule"/>
</dbReference>
<dbReference type="InterPro" id="IPR004843">
    <property type="entry name" value="Calcineurin-like_PHP"/>
</dbReference>
<dbReference type="Proteomes" id="UP000811619">
    <property type="component" value="Unassembled WGS sequence"/>
</dbReference>
<reference evidence="16" key="1">
    <citation type="journal article" date="2020" name="bioRxiv">
        <title>Whole genome comparisons of ergot fungi reveals the divergence and evolution of species within the genus Claviceps are the result of varying mechanisms driving genome evolution and host range expansion.</title>
        <authorList>
            <person name="Wyka S.A."/>
            <person name="Mondo S.J."/>
            <person name="Liu M."/>
            <person name="Dettman J."/>
            <person name="Nalam V."/>
            <person name="Broders K.D."/>
        </authorList>
    </citation>
    <scope>NUCLEOTIDE SEQUENCE</scope>
    <source>
        <strain evidence="16">CCC 489</strain>
    </source>
</reference>
<keyword evidence="10" id="KW-0326">Glycosidase</keyword>
<evidence type="ECO:0000256" key="10">
    <source>
        <dbReference type="PIRNR" id="PIRNR000948"/>
    </source>
</evidence>
<feature type="signal peptide" evidence="14">
    <location>
        <begin position="1"/>
        <end position="18"/>
    </location>
</feature>
<feature type="binding site" evidence="11">
    <location>
        <position position="436"/>
    </location>
    <ligand>
        <name>Zn(2+)</name>
        <dbReference type="ChEBI" id="CHEBI:29105"/>
        <label>2</label>
    </ligand>
</feature>
<feature type="binding site" evidence="11">
    <location>
        <position position="186"/>
    </location>
    <ligand>
        <name>Zn(2+)</name>
        <dbReference type="ChEBI" id="CHEBI:29105"/>
        <label>1</label>
    </ligand>
</feature>
<feature type="domain" description="Saposin B-type" evidence="15">
    <location>
        <begin position="61"/>
        <end position="150"/>
    </location>
</feature>
<dbReference type="PANTHER" id="PTHR10340:SF34">
    <property type="entry name" value="SPHINGOMYELIN PHOSPHODIESTERASE"/>
    <property type="match status" value="1"/>
</dbReference>
<keyword evidence="8 12" id="KW-1015">Disulfide bond</keyword>
<dbReference type="GO" id="GO:0004767">
    <property type="term" value="F:sphingomyelin phosphodiesterase activity"/>
    <property type="evidence" value="ECO:0007669"/>
    <property type="project" value="UniProtKB-UniRule"/>
</dbReference>
<keyword evidence="6 10" id="KW-0378">Hydrolase</keyword>
<evidence type="ECO:0000256" key="9">
    <source>
        <dbReference type="ARBA" id="ARBA00023180"/>
    </source>
</evidence>
<protein>
    <recommendedName>
        <fullName evidence="10">Sphingomyelin phosphodiesterase</fullName>
    </recommendedName>
</protein>
<feature type="binding site" evidence="11">
    <location>
        <position position="402"/>
    </location>
    <ligand>
        <name>Zn(2+)</name>
        <dbReference type="ChEBI" id="CHEBI:29105"/>
        <label>2</label>
    </ligand>
</feature>
<dbReference type="GO" id="GO:0016020">
    <property type="term" value="C:membrane"/>
    <property type="evidence" value="ECO:0007669"/>
    <property type="project" value="GOC"/>
</dbReference>
<keyword evidence="7 11" id="KW-0862">Zinc</keyword>
<feature type="binding site" evidence="11">
    <location>
        <position position="254"/>
    </location>
    <ligand>
        <name>Zn(2+)</name>
        <dbReference type="ChEBI" id="CHEBI:29105"/>
        <label>2</label>
    </ligand>
</feature>
<feature type="binding site" evidence="11">
    <location>
        <position position="438"/>
    </location>
    <ligand>
        <name>Zn(2+)</name>
        <dbReference type="ChEBI" id="CHEBI:29105"/>
        <label>1</label>
    </ligand>
</feature>
<gene>
    <name evidence="16" type="ORF">E4U42_001349</name>
</gene>
<keyword evidence="17" id="KW-1185">Reference proteome</keyword>
<evidence type="ECO:0000256" key="3">
    <source>
        <dbReference type="ARBA" id="ARBA00022525"/>
    </source>
</evidence>
<evidence type="ECO:0000256" key="1">
    <source>
        <dbReference type="ARBA" id="ARBA00004613"/>
    </source>
</evidence>
<dbReference type="GO" id="GO:0005576">
    <property type="term" value="C:extracellular region"/>
    <property type="evidence" value="ECO:0007669"/>
    <property type="project" value="UniProtKB-SubCell"/>
</dbReference>
<dbReference type="Gene3D" id="3.60.21.10">
    <property type="match status" value="1"/>
</dbReference>
<dbReference type="GO" id="GO:0016798">
    <property type="term" value="F:hydrolase activity, acting on glycosyl bonds"/>
    <property type="evidence" value="ECO:0007669"/>
    <property type="project" value="UniProtKB-KW"/>
</dbReference>
<dbReference type="OrthoDB" id="282973at2759"/>
<dbReference type="PANTHER" id="PTHR10340">
    <property type="entry name" value="SPHINGOMYELIN PHOSPHODIESTERASE"/>
    <property type="match status" value="1"/>
</dbReference>
<dbReference type="AlphaFoldDB" id="A0A8K0JED6"/>
<keyword evidence="4 11" id="KW-0479">Metal-binding</keyword>
<evidence type="ECO:0000256" key="13">
    <source>
        <dbReference type="SAM" id="MobiDB-lite"/>
    </source>
</evidence>
<evidence type="ECO:0000256" key="6">
    <source>
        <dbReference type="ARBA" id="ARBA00022801"/>
    </source>
</evidence>
<feature type="disulfide bond" evidence="12">
    <location>
        <begin position="576"/>
        <end position="580"/>
    </location>
</feature>
<comment type="function">
    <text evidence="10">Converts sphingomyelin to ceramide.</text>
</comment>
<feature type="binding site" evidence="11">
    <location>
        <position position="292"/>
    </location>
    <ligand>
        <name>Zn(2+)</name>
        <dbReference type="ChEBI" id="CHEBI:29105"/>
        <label>2</label>
    </ligand>
</feature>
<feature type="region of interest" description="Disordered" evidence="13">
    <location>
        <begin position="599"/>
        <end position="632"/>
    </location>
</feature>
<evidence type="ECO:0000313" key="16">
    <source>
        <dbReference type="EMBL" id="KAG5930426.1"/>
    </source>
</evidence>
<evidence type="ECO:0000256" key="5">
    <source>
        <dbReference type="ARBA" id="ARBA00022729"/>
    </source>
</evidence>
<accession>A0A8K0JED6</accession>
<comment type="subcellular location">
    <subcellularLocation>
        <location evidence="1">Secreted</location>
    </subcellularLocation>
</comment>
<comment type="caution">
    <text evidence="16">The sequence shown here is derived from an EMBL/GenBank/DDBJ whole genome shotgun (WGS) entry which is preliminary data.</text>
</comment>
<feature type="binding site" evidence="11">
    <location>
        <position position="184"/>
    </location>
    <ligand>
        <name>Zn(2+)</name>
        <dbReference type="ChEBI" id="CHEBI:29105"/>
        <label>1</label>
    </ligand>
</feature>
<feature type="compositionally biased region" description="Basic and acidic residues" evidence="13">
    <location>
        <begin position="609"/>
        <end position="631"/>
    </location>
</feature>
<keyword evidence="9" id="KW-0325">Glycoprotein</keyword>
<keyword evidence="5 14" id="KW-0732">Signal</keyword>
<dbReference type="PIRSF" id="PIRSF000948">
    <property type="entry name" value="Sphingomy_PDE"/>
    <property type="match status" value="1"/>
</dbReference>
<evidence type="ECO:0000256" key="14">
    <source>
        <dbReference type="SAM" id="SignalP"/>
    </source>
</evidence>
<feature type="chain" id="PRO_5035423918" description="Sphingomyelin phosphodiesterase" evidence="14">
    <location>
        <begin position="19"/>
        <end position="662"/>
    </location>
</feature>
<feature type="disulfide bond" evidence="12">
    <location>
        <begin position="205"/>
        <end position="225"/>
    </location>
</feature>